<dbReference type="PANTHER" id="PTHR43228">
    <property type="entry name" value="TWO-COMPONENT RESPONSE REGULATOR"/>
    <property type="match status" value="1"/>
</dbReference>
<dbReference type="EMBL" id="CP003629">
    <property type="protein sequence ID" value="AFQ43847.1"/>
    <property type="molecule type" value="Genomic_DNA"/>
</dbReference>
<evidence type="ECO:0000259" key="4">
    <source>
        <dbReference type="PROSITE" id="PS50110"/>
    </source>
</evidence>
<dbReference type="PROSITE" id="PS50110">
    <property type="entry name" value="RESPONSE_REGULATORY"/>
    <property type="match status" value="1"/>
</dbReference>
<dbReference type="InterPro" id="IPR011006">
    <property type="entry name" value="CheY-like_superfamily"/>
</dbReference>
<dbReference type="InterPro" id="IPR001789">
    <property type="entry name" value="Sig_transdc_resp-reg_receiver"/>
</dbReference>
<dbReference type="SMART" id="SM00448">
    <property type="entry name" value="REC"/>
    <property type="match status" value="1"/>
</dbReference>
<organism evidence="5 6">
    <name type="scientific">Desulfosporosinus meridiei (strain ATCC BAA-275 / DSM 13257 / KCTC 12902 / NCIMB 13706 / S10)</name>
    <dbReference type="NCBI Taxonomy" id="768704"/>
    <lineage>
        <taxon>Bacteria</taxon>
        <taxon>Bacillati</taxon>
        <taxon>Bacillota</taxon>
        <taxon>Clostridia</taxon>
        <taxon>Eubacteriales</taxon>
        <taxon>Desulfitobacteriaceae</taxon>
        <taxon>Desulfosporosinus</taxon>
    </lineage>
</organism>
<name>J7IPU4_DESMD</name>
<reference evidence="6" key="2">
    <citation type="submission" date="2012-08" db="EMBL/GenBank/DDBJ databases">
        <title>Finished genome of Desulfosporosinus meridiei DSM 13257.</title>
        <authorList>
            <person name="Huntemann M."/>
            <person name="Wei C.-L."/>
            <person name="Han J."/>
            <person name="Detter J.C."/>
            <person name="Han C."/>
            <person name="Davenport K."/>
            <person name="Daligault H."/>
            <person name="Erkkila T."/>
            <person name="Gu W."/>
            <person name="Munk A.C.C."/>
            <person name="Teshima H."/>
            <person name="Xu Y."/>
            <person name="Chain P."/>
            <person name="Tapia R."/>
            <person name="Chen A."/>
            <person name="Krypides N."/>
            <person name="Mavromatis K."/>
            <person name="Markowitz V."/>
            <person name="Szeto E."/>
            <person name="Ivanova N."/>
            <person name="Mikhailova N."/>
            <person name="Ovchinnikova G."/>
            <person name="Pagani I."/>
            <person name="Pati A."/>
            <person name="Goodwin L."/>
            <person name="Peters L."/>
            <person name="Pitluck S."/>
            <person name="Woyke T."/>
            <person name="Pester M."/>
            <person name="Spring S."/>
            <person name="Ollivier B."/>
            <person name="Rattei T."/>
            <person name="Klenk H.-P."/>
            <person name="Wagner M."/>
            <person name="Loy A."/>
        </authorList>
    </citation>
    <scope>NUCLEOTIDE SEQUENCE [LARGE SCALE GENOMIC DNA]</scope>
    <source>
        <strain evidence="6">ATCC BAA-275 / DSM 13257 / NCIMB 13706 / S10</strain>
    </source>
</reference>
<dbReference type="SUPFAM" id="SSF52172">
    <property type="entry name" value="CheY-like"/>
    <property type="match status" value="1"/>
</dbReference>
<dbReference type="GO" id="GO:0000160">
    <property type="term" value="P:phosphorelay signal transduction system"/>
    <property type="evidence" value="ECO:0007669"/>
    <property type="project" value="InterPro"/>
</dbReference>
<dbReference type="PANTHER" id="PTHR43228:SF1">
    <property type="entry name" value="TWO-COMPONENT RESPONSE REGULATOR ARR22"/>
    <property type="match status" value="1"/>
</dbReference>
<dbReference type="Gene3D" id="3.40.50.2300">
    <property type="match status" value="1"/>
</dbReference>
<evidence type="ECO:0000256" key="3">
    <source>
        <dbReference type="PROSITE-ProRule" id="PRU00169"/>
    </source>
</evidence>
<dbReference type="Proteomes" id="UP000005262">
    <property type="component" value="Chromosome"/>
</dbReference>
<dbReference type="KEGG" id="dmi:Desmer_1891"/>
<feature type="domain" description="Response regulatory" evidence="4">
    <location>
        <begin position="24"/>
        <end position="146"/>
    </location>
</feature>
<comment type="function">
    <text evidence="2">May play the central regulatory role in sporulation. It may be an element of the effector pathway responsible for the activation of sporulation genes in response to nutritional stress. Spo0A may act in concert with spo0H (a sigma factor) to control the expression of some genes that are critical to the sporulation process.</text>
</comment>
<proteinExistence type="predicted"/>
<dbReference type="Pfam" id="PF00072">
    <property type="entry name" value="Response_reg"/>
    <property type="match status" value="1"/>
</dbReference>
<sequence>MTYWTICPKIIQQTPNVGGDVLLTIGICDDRLLSRRLLEALIHLYEEGKDVLFNIYEFSSGEELLAEIEKQGLVFDLLFLDNSMKKLTGLETARQIRQSKSSMSACNIVFVTFAEDHDQFMTVKPLQILCKPCTQEYIEAILEKVLANPLSTSSSSPPSS</sequence>
<reference evidence="5 6" key="1">
    <citation type="journal article" date="2012" name="J. Bacteriol.">
        <title>Complete genome sequences of Desulfosporosinus orientis DSM765T, Desulfosporosinus youngiae DSM17734T, Desulfosporosinus meridiei DSM13257T, and Desulfosporosinus acidiphilus DSM22704T.</title>
        <authorList>
            <person name="Pester M."/>
            <person name="Brambilla E."/>
            <person name="Alazard D."/>
            <person name="Rattei T."/>
            <person name="Weinmaier T."/>
            <person name="Han J."/>
            <person name="Lucas S."/>
            <person name="Lapidus A."/>
            <person name="Cheng J.F."/>
            <person name="Goodwin L."/>
            <person name="Pitluck S."/>
            <person name="Peters L."/>
            <person name="Ovchinnikova G."/>
            <person name="Teshima H."/>
            <person name="Detter J.C."/>
            <person name="Han C.S."/>
            <person name="Tapia R."/>
            <person name="Land M.L."/>
            <person name="Hauser L."/>
            <person name="Kyrpides N.C."/>
            <person name="Ivanova N.N."/>
            <person name="Pagani I."/>
            <person name="Huntmann M."/>
            <person name="Wei C.L."/>
            <person name="Davenport K.W."/>
            <person name="Daligault H."/>
            <person name="Chain P.S."/>
            <person name="Chen A."/>
            <person name="Mavromatis K."/>
            <person name="Markowitz V."/>
            <person name="Szeto E."/>
            <person name="Mikhailova N."/>
            <person name="Pati A."/>
            <person name="Wagner M."/>
            <person name="Woyke T."/>
            <person name="Ollivier B."/>
            <person name="Klenk H.P."/>
            <person name="Spring S."/>
            <person name="Loy A."/>
        </authorList>
    </citation>
    <scope>NUCLEOTIDE SEQUENCE [LARGE SCALE GENOMIC DNA]</scope>
    <source>
        <strain evidence="6">ATCC BAA-275 / DSM 13257 / NCIMB 13706 / S10</strain>
    </source>
</reference>
<protein>
    <recommendedName>
        <fullName evidence="1">Stage 0 sporulation protein A homolog</fullName>
    </recommendedName>
</protein>
<evidence type="ECO:0000256" key="1">
    <source>
        <dbReference type="ARBA" id="ARBA00018672"/>
    </source>
</evidence>
<dbReference type="InterPro" id="IPR052048">
    <property type="entry name" value="ST_Response_Regulator"/>
</dbReference>
<accession>J7IPU4</accession>
<gene>
    <name evidence="5" type="ordered locus">Desmer_1891</name>
</gene>
<dbReference type="eggNOG" id="COG3279">
    <property type="taxonomic scope" value="Bacteria"/>
</dbReference>
<evidence type="ECO:0000256" key="2">
    <source>
        <dbReference type="ARBA" id="ARBA00024867"/>
    </source>
</evidence>
<keyword evidence="6" id="KW-1185">Reference proteome</keyword>
<dbReference type="STRING" id="768704.Desmer_1891"/>
<evidence type="ECO:0000313" key="6">
    <source>
        <dbReference type="Proteomes" id="UP000005262"/>
    </source>
</evidence>
<evidence type="ECO:0000313" key="5">
    <source>
        <dbReference type="EMBL" id="AFQ43847.1"/>
    </source>
</evidence>
<dbReference type="AlphaFoldDB" id="J7IPU4"/>
<keyword evidence="3" id="KW-0597">Phosphoprotein</keyword>
<feature type="modified residue" description="4-aspartylphosphate" evidence="3">
    <location>
        <position position="81"/>
    </location>
</feature>
<dbReference type="HOGENOM" id="CLU_138415_0_0_9"/>